<dbReference type="EMBL" id="BMAT01010125">
    <property type="protein sequence ID" value="GFS20544.1"/>
    <property type="molecule type" value="Genomic_DNA"/>
</dbReference>
<keyword evidence="3" id="KW-1185">Reference proteome</keyword>
<dbReference type="Gene3D" id="1.10.10.60">
    <property type="entry name" value="Homeodomain-like"/>
    <property type="match status" value="1"/>
</dbReference>
<dbReference type="AlphaFoldDB" id="A0AAV4JES5"/>
<comment type="caution">
    <text evidence="2">The sequence shown here is derived from an EMBL/GenBank/DDBJ whole genome shotgun (WGS) entry which is preliminary data.</text>
</comment>
<feature type="domain" description="HTH psq-type" evidence="1">
    <location>
        <begin position="4"/>
        <end position="34"/>
    </location>
</feature>
<evidence type="ECO:0000313" key="3">
    <source>
        <dbReference type="Proteomes" id="UP000762676"/>
    </source>
</evidence>
<accession>A0AAV4JES5</accession>
<evidence type="ECO:0000259" key="1">
    <source>
        <dbReference type="Pfam" id="PF04218"/>
    </source>
</evidence>
<reference evidence="2 3" key="1">
    <citation type="journal article" date="2021" name="Elife">
        <title>Chloroplast acquisition without the gene transfer in kleptoplastic sea slugs, Plakobranchus ocellatus.</title>
        <authorList>
            <person name="Maeda T."/>
            <person name="Takahashi S."/>
            <person name="Yoshida T."/>
            <person name="Shimamura S."/>
            <person name="Takaki Y."/>
            <person name="Nagai Y."/>
            <person name="Toyoda A."/>
            <person name="Suzuki Y."/>
            <person name="Arimoto A."/>
            <person name="Ishii H."/>
            <person name="Satoh N."/>
            <person name="Nishiyama T."/>
            <person name="Hasebe M."/>
            <person name="Maruyama T."/>
            <person name="Minagawa J."/>
            <person name="Obokata J."/>
            <person name="Shigenobu S."/>
        </authorList>
    </citation>
    <scope>NUCLEOTIDE SEQUENCE [LARGE SCALE GENOMIC DNA]</scope>
</reference>
<dbReference type="GO" id="GO:0003677">
    <property type="term" value="F:DNA binding"/>
    <property type="evidence" value="ECO:0007669"/>
    <property type="project" value="InterPro"/>
</dbReference>
<organism evidence="2 3">
    <name type="scientific">Elysia marginata</name>
    <dbReference type="NCBI Taxonomy" id="1093978"/>
    <lineage>
        <taxon>Eukaryota</taxon>
        <taxon>Metazoa</taxon>
        <taxon>Spiralia</taxon>
        <taxon>Lophotrochozoa</taxon>
        <taxon>Mollusca</taxon>
        <taxon>Gastropoda</taxon>
        <taxon>Heterobranchia</taxon>
        <taxon>Euthyneura</taxon>
        <taxon>Panpulmonata</taxon>
        <taxon>Sacoglossa</taxon>
        <taxon>Placobranchoidea</taxon>
        <taxon>Plakobranchidae</taxon>
        <taxon>Elysia</taxon>
    </lineage>
</organism>
<sequence length="191" mass="21528">MGKTQTKKEIADKYGIPVNTLSTILKNREKLEKMASTSSVNMGKKRMRLKKRALKRKLRQTPPPVTLQEDRDLGSLFHRLRDIVPSDGTLGAFLYVDEGLPTTEETTIQQIAADLREEGSDSDEETDESTTLTTAKEARSALLTLKKFATEQGIGDMCESVLTLETKFEDHILKRAKQTTITDHFRTRSVQ</sequence>
<dbReference type="InterPro" id="IPR009057">
    <property type="entry name" value="Homeodomain-like_sf"/>
</dbReference>
<protein>
    <recommendedName>
        <fullName evidence="1">HTH psq-type domain-containing protein</fullName>
    </recommendedName>
</protein>
<dbReference type="Pfam" id="PF04218">
    <property type="entry name" value="CENP-B_N"/>
    <property type="match status" value="1"/>
</dbReference>
<dbReference type="Proteomes" id="UP000762676">
    <property type="component" value="Unassembled WGS sequence"/>
</dbReference>
<proteinExistence type="predicted"/>
<gene>
    <name evidence="2" type="ORF">ElyMa_005059000</name>
</gene>
<name>A0AAV4JES5_9GAST</name>
<dbReference type="SUPFAM" id="SSF46689">
    <property type="entry name" value="Homeodomain-like"/>
    <property type="match status" value="1"/>
</dbReference>
<dbReference type="InterPro" id="IPR007889">
    <property type="entry name" value="HTH_Psq"/>
</dbReference>
<evidence type="ECO:0000313" key="2">
    <source>
        <dbReference type="EMBL" id="GFS20544.1"/>
    </source>
</evidence>